<keyword evidence="3 5" id="KW-0133">Cell shape</keyword>
<dbReference type="PIRSF" id="PIRSF038471">
    <property type="entry name" value="MreC"/>
    <property type="match status" value="1"/>
</dbReference>
<dbReference type="InterPro" id="IPR042177">
    <property type="entry name" value="Cell/Rod_1"/>
</dbReference>
<dbReference type="InterPro" id="IPR007221">
    <property type="entry name" value="MreC"/>
</dbReference>
<evidence type="ECO:0000313" key="8">
    <source>
        <dbReference type="EMBL" id="TNK91151.1"/>
    </source>
</evidence>
<evidence type="ECO:0000256" key="6">
    <source>
        <dbReference type="SAM" id="Coils"/>
    </source>
</evidence>
<dbReference type="InterPro" id="IPR042175">
    <property type="entry name" value="Cell/Rod_MreC_2"/>
</dbReference>
<name>A0A5C4TLT3_FRUSA</name>
<keyword evidence="6" id="KW-0175">Coiled coil</keyword>
<organism evidence="8 9">
    <name type="scientific">Fructilactobacillus sanfranciscensis</name>
    <name type="common">Lactobacillus sanfranciscensis</name>
    <dbReference type="NCBI Taxonomy" id="1625"/>
    <lineage>
        <taxon>Bacteria</taxon>
        <taxon>Bacillati</taxon>
        <taxon>Bacillota</taxon>
        <taxon>Bacilli</taxon>
        <taxon>Lactobacillales</taxon>
        <taxon>Lactobacillaceae</taxon>
        <taxon>Fructilactobacillus</taxon>
    </lineage>
</organism>
<evidence type="ECO:0000256" key="1">
    <source>
        <dbReference type="ARBA" id="ARBA00009369"/>
    </source>
</evidence>
<dbReference type="Pfam" id="PF04085">
    <property type="entry name" value="MreC"/>
    <property type="match status" value="1"/>
</dbReference>
<protein>
    <recommendedName>
        <fullName evidence="2 5">Cell shape-determining protein MreC</fullName>
    </recommendedName>
    <alternativeName>
        <fullName evidence="4 5">Cell shape protein MreC</fullName>
    </alternativeName>
</protein>
<dbReference type="AlphaFoldDB" id="A0A5C4TLT3"/>
<dbReference type="GO" id="GO:0008360">
    <property type="term" value="P:regulation of cell shape"/>
    <property type="evidence" value="ECO:0007669"/>
    <property type="project" value="UniProtKB-KW"/>
</dbReference>
<dbReference type="Gene3D" id="2.40.10.350">
    <property type="entry name" value="Rod shape-determining protein MreC, domain 2"/>
    <property type="match status" value="1"/>
</dbReference>
<proteinExistence type="inferred from homology"/>
<evidence type="ECO:0000259" key="7">
    <source>
        <dbReference type="Pfam" id="PF04085"/>
    </source>
</evidence>
<feature type="coiled-coil region" evidence="6">
    <location>
        <begin position="82"/>
        <end position="116"/>
    </location>
</feature>
<sequence>MHKFFSSRNLVIFVVGLVASVGLIGGSAAVRNNRAMPIFIQEFGNDVVGIGDRVIAVPANGIDKVFGSVDNLINTYSENNYLKSKVRRLQSTEARNEALTNENKDLKEQLHLNETLTGYTAINASVLARTPSNWQQQIVINKGALAGIEKNMSVIVDKGVIGRIVEVNKTNSKVELITDSGDSASHFAVQVKGNKTMVNGLISGYNNANNELEMGNLTAKDKIKRGAKVTTNGLGGVIPKGLFIGTVTGVSSAADGTSEQINIKPAADTRNIDVVTVIGKK</sequence>
<feature type="domain" description="Rod shape-determining protein MreC beta-barrel core" evidence="7">
    <location>
        <begin position="126"/>
        <end position="278"/>
    </location>
</feature>
<dbReference type="GO" id="GO:0005886">
    <property type="term" value="C:plasma membrane"/>
    <property type="evidence" value="ECO:0007669"/>
    <property type="project" value="TreeGrafter"/>
</dbReference>
<dbReference type="NCBIfam" id="TIGR00219">
    <property type="entry name" value="mreC"/>
    <property type="match status" value="1"/>
</dbReference>
<dbReference type="RefSeq" id="WP_103423080.1">
    <property type="nucleotide sequence ID" value="NZ_CAUOSB010000001.1"/>
</dbReference>
<evidence type="ECO:0000256" key="5">
    <source>
        <dbReference type="PIRNR" id="PIRNR038471"/>
    </source>
</evidence>
<evidence type="ECO:0000256" key="2">
    <source>
        <dbReference type="ARBA" id="ARBA00013855"/>
    </source>
</evidence>
<dbReference type="GeneID" id="93160816"/>
<dbReference type="InterPro" id="IPR055342">
    <property type="entry name" value="MreC_beta-barrel_core"/>
</dbReference>
<reference evidence="8 9" key="1">
    <citation type="submission" date="2018-05" db="EMBL/GenBank/DDBJ databases">
        <title>Lactobacillus sanfranciscensis Ah4 draft denome sequence.</title>
        <authorList>
            <person name="Zhang G."/>
        </authorList>
    </citation>
    <scope>NUCLEOTIDE SEQUENCE [LARGE SCALE GENOMIC DNA]</scope>
    <source>
        <strain evidence="8 9">Ah4</strain>
    </source>
</reference>
<comment type="similarity">
    <text evidence="1 5">Belongs to the MreC family.</text>
</comment>
<comment type="caution">
    <text evidence="8">The sequence shown here is derived from an EMBL/GenBank/DDBJ whole genome shotgun (WGS) entry which is preliminary data.</text>
</comment>
<evidence type="ECO:0000256" key="4">
    <source>
        <dbReference type="ARBA" id="ARBA00032089"/>
    </source>
</evidence>
<dbReference type="Gene3D" id="2.40.10.340">
    <property type="entry name" value="Rod shape-determining protein MreC, domain 1"/>
    <property type="match status" value="1"/>
</dbReference>
<dbReference type="EMBL" id="QFCR01000001">
    <property type="protein sequence ID" value="TNK91151.1"/>
    <property type="molecule type" value="Genomic_DNA"/>
</dbReference>
<evidence type="ECO:0000313" key="9">
    <source>
        <dbReference type="Proteomes" id="UP000313312"/>
    </source>
</evidence>
<dbReference type="PANTHER" id="PTHR34138:SF1">
    <property type="entry name" value="CELL SHAPE-DETERMINING PROTEIN MREC"/>
    <property type="match status" value="1"/>
</dbReference>
<gene>
    <name evidence="8" type="primary">mreC</name>
    <name evidence="8" type="ORF">DID87_00260</name>
</gene>
<dbReference type="Proteomes" id="UP000313312">
    <property type="component" value="Unassembled WGS sequence"/>
</dbReference>
<accession>A0A5C4TLT3</accession>
<dbReference type="PANTHER" id="PTHR34138">
    <property type="entry name" value="CELL SHAPE-DETERMINING PROTEIN MREC"/>
    <property type="match status" value="1"/>
</dbReference>
<evidence type="ECO:0000256" key="3">
    <source>
        <dbReference type="ARBA" id="ARBA00022960"/>
    </source>
</evidence>
<comment type="function">
    <text evidence="5">Involved in formation and maintenance of cell shape.</text>
</comment>